<keyword evidence="6" id="KW-1185">Reference proteome</keyword>
<dbReference type="SUPFAM" id="SSF46689">
    <property type="entry name" value="Homeodomain-like"/>
    <property type="match status" value="2"/>
</dbReference>
<reference evidence="6" key="2">
    <citation type="journal article" date="2017" name="Genome Announc.">
        <title>Draft genome sequence of Paludibacter jiangxiensis NM7(T), a propionate-producing fermentative bacterium.</title>
        <authorList>
            <person name="Qiu Y.-L."/>
            <person name="Tourlousse D.M."/>
            <person name="Matsuura N."/>
            <person name="Ohashi A."/>
            <person name="Sekiguchi Y."/>
        </authorList>
    </citation>
    <scope>NUCLEOTIDE SEQUENCE [LARGE SCALE GENOMIC DNA]</scope>
    <source>
        <strain evidence="6">NM7</strain>
    </source>
</reference>
<dbReference type="Proteomes" id="UP000076586">
    <property type="component" value="Unassembled WGS sequence"/>
</dbReference>
<evidence type="ECO:0000313" key="5">
    <source>
        <dbReference type="EMBL" id="GAT62525.1"/>
    </source>
</evidence>
<keyword evidence="3" id="KW-0804">Transcription</keyword>
<dbReference type="STRING" id="681398.PJIAN_284"/>
<dbReference type="InterPro" id="IPR009057">
    <property type="entry name" value="Homeodomain-like_sf"/>
</dbReference>
<keyword evidence="1" id="KW-0805">Transcription regulation</keyword>
<dbReference type="GO" id="GO:0043565">
    <property type="term" value="F:sequence-specific DNA binding"/>
    <property type="evidence" value="ECO:0007669"/>
    <property type="project" value="InterPro"/>
</dbReference>
<dbReference type="Gene3D" id="1.10.10.60">
    <property type="entry name" value="Homeodomain-like"/>
    <property type="match status" value="2"/>
</dbReference>
<evidence type="ECO:0000256" key="1">
    <source>
        <dbReference type="ARBA" id="ARBA00023015"/>
    </source>
</evidence>
<name>A0A161LDV2_9BACT</name>
<accession>A0A161LDV2</accession>
<feature type="domain" description="HTH araC/xylS-type" evidence="4">
    <location>
        <begin position="11"/>
        <end position="110"/>
    </location>
</feature>
<dbReference type="InterPro" id="IPR020449">
    <property type="entry name" value="Tscrpt_reg_AraC-type_HTH"/>
</dbReference>
<evidence type="ECO:0000313" key="6">
    <source>
        <dbReference type="Proteomes" id="UP000076586"/>
    </source>
</evidence>
<keyword evidence="2" id="KW-0238">DNA-binding</keyword>
<dbReference type="GO" id="GO:0003700">
    <property type="term" value="F:DNA-binding transcription factor activity"/>
    <property type="evidence" value="ECO:0007669"/>
    <property type="project" value="InterPro"/>
</dbReference>
<dbReference type="AlphaFoldDB" id="A0A161LDV2"/>
<sequence>MNSDHHLERIKKTIEYLKENPGKNMSLKEVASIAMFSEYHFHRIFKKVTGETPRRYIKRLRMEKACSYLKSDESIEIQELWSRLGYSTASHFSKDFRIFYGCTPSQYQKKIKEKKINEIKAGIKIMEHQPSPEEQEV</sequence>
<dbReference type="EMBL" id="BDCR01000002">
    <property type="protein sequence ID" value="GAT62525.1"/>
    <property type="molecule type" value="Genomic_DNA"/>
</dbReference>
<protein>
    <submittedName>
        <fullName evidence="5">AraC family transcriptional regulator</fullName>
    </submittedName>
</protein>
<dbReference type="Pfam" id="PF12833">
    <property type="entry name" value="HTH_18"/>
    <property type="match status" value="1"/>
</dbReference>
<proteinExistence type="predicted"/>
<evidence type="ECO:0000256" key="2">
    <source>
        <dbReference type="ARBA" id="ARBA00023125"/>
    </source>
</evidence>
<dbReference type="PRINTS" id="PR00032">
    <property type="entry name" value="HTHARAC"/>
</dbReference>
<gene>
    <name evidence="5" type="ORF">PJIAN_284</name>
</gene>
<dbReference type="PANTHER" id="PTHR43280:SF28">
    <property type="entry name" value="HTH-TYPE TRANSCRIPTIONAL ACTIVATOR RHAS"/>
    <property type="match status" value="1"/>
</dbReference>
<evidence type="ECO:0000256" key="3">
    <source>
        <dbReference type="ARBA" id="ARBA00023163"/>
    </source>
</evidence>
<dbReference type="PROSITE" id="PS01124">
    <property type="entry name" value="HTH_ARAC_FAMILY_2"/>
    <property type="match status" value="1"/>
</dbReference>
<organism evidence="5 6">
    <name type="scientific">Paludibacter jiangxiensis</name>
    <dbReference type="NCBI Taxonomy" id="681398"/>
    <lineage>
        <taxon>Bacteria</taxon>
        <taxon>Pseudomonadati</taxon>
        <taxon>Bacteroidota</taxon>
        <taxon>Bacteroidia</taxon>
        <taxon>Bacteroidales</taxon>
        <taxon>Paludibacteraceae</taxon>
        <taxon>Paludibacter</taxon>
    </lineage>
</organism>
<reference evidence="6" key="1">
    <citation type="submission" date="2016-04" db="EMBL/GenBank/DDBJ databases">
        <title>Draft genome sequence of Paludibacter jiangxiensis strain NM7.</title>
        <authorList>
            <person name="Qiu Y."/>
            <person name="Matsuura N."/>
            <person name="Ohashi A."/>
            <person name="Tourlousse M.D."/>
            <person name="Sekiguchi Y."/>
        </authorList>
    </citation>
    <scope>NUCLEOTIDE SEQUENCE [LARGE SCALE GENOMIC DNA]</scope>
    <source>
        <strain evidence="6">NM7</strain>
    </source>
</reference>
<dbReference type="OrthoDB" id="9816011at2"/>
<dbReference type="InterPro" id="IPR018060">
    <property type="entry name" value="HTH_AraC"/>
</dbReference>
<dbReference type="PANTHER" id="PTHR43280">
    <property type="entry name" value="ARAC-FAMILY TRANSCRIPTIONAL REGULATOR"/>
    <property type="match status" value="1"/>
</dbReference>
<evidence type="ECO:0000259" key="4">
    <source>
        <dbReference type="PROSITE" id="PS01124"/>
    </source>
</evidence>
<comment type="caution">
    <text evidence="5">The sequence shown here is derived from an EMBL/GenBank/DDBJ whole genome shotgun (WGS) entry which is preliminary data.</text>
</comment>
<dbReference type="SMART" id="SM00342">
    <property type="entry name" value="HTH_ARAC"/>
    <property type="match status" value="1"/>
</dbReference>
<dbReference type="RefSeq" id="WP_068702920.1">
    <property type="nucleotide sequence ID" value="NZ_BDCR01000002.1"/>
</dbReference>